<dbReference type="Proteomes" id="UP000177324">
    <property type="component" value="Unassembled WGS sequence"/>
</dbReference>
<dbReference type="GO" id="GO:0110001">
    <property type="term" value="C:toxin-antitoxin complex"/>
    <property type="evidence" value="ECO:0007669"/>
    <property type="project" value="InterPro"/>
</dbReference>
<dbReference type="STRING" id="1797589.A2784_04470"/>
<accession>A0A1G1VJQ9</accession>
<name>A0A1G1VJQ9_9BACT</name>
<dbReference type="GO" id="GO:0016787">
    <property type="term" value="F:hydrolase activity"/>
    <property type="evidence" value="ECO:0007669"/>
    <property type="project" value="UniProtKB-KW"/>
</dbReference>
<dbReference type="GO" id="GO:0004540">
    <property type="term" value="F:RNA nuclease activity"/>
    <property type="evidence" value="ECO:0007669"/>
    <property type="project" value="InterPro"/>
</dbReference>
<sequence length="148" mass="17186">MPIDTTLIAKKLDFLNDHLNHIQEMKFDEQEFVANADIHDLMVFRLQQAVETAIDIAVHIISQLDIPRKETAKDAFLVLGEQQIIDSKLAQRMGQAADFRNRAVHGYNDFDFRLLFRDYKNNLADLRSFGSQILVFLEEQRKLPKLSL</sequence>
<comment type="similarity">
    <text evidence="4">Belongs to the HepT RNase toxin family.</text>
</comment>
<reference evidence="5 6" key="1">
    <citation type="journal article" date="2016" name="Nat. Commun.">
        <title>Thousands of microbial genomes shed light on interconnected biogeochemical processes in an aquifer system.</title>
        <authorList>
            <person name="Anantharaman K."/>
            <person name="Brown C.T."/>
            <person name="Hug L.A."/>
            <person name="Sharon I."/>
            <person name="Castelle C.J."/>
            <person name="Probst A.J."/>
            <person name="Thomas B.C."/>
            <person name="Singh A."/>
            <person name="Wilkins M.J."/>
            <person name="Karaoz U."/>
            <person name="Brodie E.L."/>
            <person name="Williams K.H."/>
            <person name="Hubbard S.S."/>
            <person name="Banfield J.F."/>
        </authorList>
    </citation>
    <scope>NUCLEOTIDE SEQUENCE [LARGE SCALE GENOMIC DNA]</scope>
</reference>
<dbReference type="EMBL" id="MHCH01000062">
    <property type="protein sequence ID" value="OGY15639.1"/>
    <property type="molecule type" value="Genomic_DNA"/>
</dbReference>
<dbReference type="PANTHER" id="PTHR33397:SF5">
    <property type="entry name" value="RNASE YUTE-RELATED"/>
    <property type="match status" value="1"/>
</dbReference>
<keyword evidence="2" id="KW-0540">Nuclease</keyword>
<dbReference type="InterPro" id="IPR037038">
    <property type="entry name" value="HepT-like_sf"/>
</dbReference>
<dbReference type="InterPro" id="IPR052379">
    <property type="entry name" value="Type_VII_TA_RNase"/>
</dbReference>
<evidence type="ECO:0000313" key="6">
    <source>
        <dbReference type="Proteomes" id="UP000177324"/>
    </source>
</evidence>
<evidence type="ECO:0000256" key="3">
    <source>
        <dbReference type="ARBA" id="ARBA00022801"/>
    </source>
</evidence>
<keyword evidence="3" id="KW-0378">Hydrolase</keyword>
<dbReference type="AlphaFoldDB" id="A0A1G1VJQ9"/>
<dbReference type="Gene3D" id="1.20.120.580">
    <property type="entry name" value="bsu32300-like"/>
    <property type="match status" value="1"/>
</dbReference>
<evidence type="ECO:0000256" key="1">
    <source>
        <dbReference type="ARBA" id="ARBA00022649"/>
    </source>
</evidence>
<protein>
    <recommendedName>
        <fullName evidence="7">DUF86 domain-containing protein</fullName>
    </recommendedName>
</protein>
<proteinExistence type="inferred from homology"/>
<dbReference type="InterPro" id="IPR008201">
    <property type="entry name" value="HepT-like"/>
</dbReference>
<evidence type="ECO:0000256" key="4">
    <source>
        <dbReference type="ARBA" id="ARBA00024207"/>
    </source>
</evidence>
<gene>
    <name evidence="5" type="ORF">A2784_04470</name>
</gene>
<dbReference type="Pfam" id="PF01934">
    <property type="entry name" value="HepT-like"/>
    <property type="match status" value="1"/>
</dbReference>
<dbReference type="PANTHER" id="PTHR33397">
    <property type="entry name" value="UPF0331 PROTEIN YUTE"/>
    <property type="match status" value="1"/>
</dbReference>
<evidence type="ECO:0008006" key="7">
    <source>
        <dbReference type="Google" id="ProtNLM"/>
    </source>
</evidence>
<evidence type="ECO:0000256" key="2">
    <source>
        <dbReference type="ARBA" id="ARBA00022722"/>
    </source>
</evidence>
<keyword evidence="1" id="KW-1277">Toxin-antitoxin system</keyword>
<comment type="caution">
    <text evidence="5">The sequence shown here is derived from an EMBL/GenBank/DDBJ whole genome shotgun (WGS) entry which is preliminary data.</text>
</comment>
<organism evidence="5 6">
    <name type="scientific">Candidatus Chisholmbacteria bacterium RIFCSPHIGHO2_01_FULL_48_12</name>
    <dbReference type="NCBI Taxonomy" id="1797589"/>
    <lineage>
        <taxon>Bacteria</taxon>
        <taxon>Candidatus Chisholmiibacteriota</taxon>
    </lineage>
</organism>
<dbReference type="NCBIfam" id="NF047751">
    <property type="entry name" value="HepT_toxin"/>
    <property type="match status" value="1"/>
</dbReference>
<evidence type="ECO:0000313" key="5">
    <source>
        <dbReference type="EMBL" id="OGY15639.1"/>
    </source>
</evidence>